<dbReference type="Proteomes" id="UP001212263">
    <property type="component" value="Unassembled WGS sequence"/>
</dbReference>
<comment type="caution">
    <text evidence="3">The sequence shown here is derived from an EMBL/GenBank/DDBJ whole genome shotgun (WGS) entry which is preliminary data.</text>
</comment>
<protein>
    <submittedName>
        <fullName evidence="3">ORF6N domain-containing protein</fullName>
    </submittedName>
</protein>
<accession>A0AAW6FM81</accession>
<gene>
    <name evidence="3" type="ORF">PN645_16385</name>
</gene>
<reference evidence="3" key="1">
    <citation type="submission" date="2023-01" db="EMBL/GenBank/DDBJ databases">
        <title>Human gut microbiome strain richness.</title>
        <authorList>
            <person name="Chen-Liaw A."/>
        </authorList>
    </citation>
    <scope>NUCLEOTIDE SEQUENCE</scope>
    <source>
        <strain evidence="3">RTP21484st1_B7_RTP21484_190118</strain>
    </source>
</reference>
<proteinExistence type="predicted"/>
<feature type="domain" description="KilA-N DNA-binding" evidence="2">
    <location>
        <begin position="6"/>
        <end position="95"/>
    </location>
</feature>
<dbReference type="AlphaFoldDB" id="A0AAW6FM81"/>
<evidence type="ECO:0000313" key="3">
    <source>
        <dbReference type="EMBL" id="MDB9224560.1"/>
    </source>
</evidence>
<evidence type="ECO:0000313" key="4">
    <source>
        <dbReference type="Proteomes" id="UP001212263"/>
    </source>
</evidence>
<keyword evidence="1" id="KW-0175">Coiled coil</keyword>
<evidence type="ECO:0000259" key="2">
    <source>
        <dbReference type="Pfam" id="PF10543"/>
    </source>
</evidence>
<organism evidence="3 4">
    <name type="scientific">Odoribacter splanchnicus</name>
    <dbReference type="NCBI Taxonomy" id="28118"/>
    <lineage>
        <taxon>Bacteria</taxon>
        <taxon>Pseudomonadati</taxon>
        <taxon>Bacteroidota</taxon>
        <taxon>Bacteroidia</taxon>
        <taxon>Bacteroidales</taxon>
        <taxon>Odoribacteraceae</taxon>
        <taxon>Odoribacter</taxon>
    </lineage>
</organism>
<evidence type="ECO:0000256" key="1">
    <source>
        <dbReference type="SAM" id="Coils"/>
    </source>
</evidence>
<dbReference type="InterPro" id="IPR018873">
    <property type="entry name" value="KilA-N_DNA-bd_domain"/>
</dbReference>
<sequence length="193" mass="22580">MQVIQSKIYEIRGQRVMLDRDLAELYGIETKRLKEAVRRNIERFEGEDFMIRLTPEEINELSRSQFATLNIGRGYNIKYAPFAFGELGVAMLSSVLKSTTAIEINRNIMRAFVAMKQFLIVPPESKIERLQNEMKELREYIEEAFTDYNDINEDTRMQIELINQALAELQVKNKEQIRKERPRIGFIRAEGGV</sequence>
<feature type="coiled-coil region" evidence="1">
    <location>
        <begin position="127"/>
        <end position="179"/>
    </location>
</feature>
<dbReference type="EMBL" id="JAQMRD010000027">
    <property type="protein sequence ID" value="MDB9224560.1"/>
    <property type="molecule type" value="Genomic_DNA"/>
</dbReference>
<dbReference type="Pfam" id="PF10543">
    <property type="entry name" value="ORF6N"/>
    <property type="match status" value="1"/>
</dbReference>
<name>A0AAW6FM81_9BACT</name>